<protein>
    <submittedName>
        <fullName evidence="1">Uncharacterized protein</fullName>
    </submittedName>
</protein>
<dbReference type="Proteomes" id="UP001499895">
    <property type="component" value="Unassembled WGS sequence"/>
</dbReference>
<proteinExistence type="predicted"/>
<dbReference type="RefSeq" id="WP_344090123.1">
    <property type="nucleotide sequence ID" value="NZ_BAAAHB010000026.1"/>
</dbReference>
<accession>A0ABN1A076</accession>
<comment type="caution">
    <text evidence="1">The sequence shown here is derived from an EMBL/GenBank/DDBJ whole genome shotgun (WGS) entry which is preliminary data.</text>
</comment>
<name>A0ABN1A076_9ACTN</name>
<evidence type="ECO:0000313" key="2">
    <source>
        <dbReference type="Proteomes" id="UP001499895"/>
    </source>
</evidence>
<gene>
    <name evidence="1" type="ORF">GCM10009544_28440</name>
</gene>
<dbReference type="EMBL" id="BAAAHB010000026">
    <property type="protein sequence ID" value="GAA0464398.1"/>
    <property type="molecule type" value="Genomic_DNA"/>
</dbReference>
<evidence type="ECO:0000313" key="1">
    <source>
        <dbReference type="EMBL" id="GAA0464398.1"/>
    </source>
</evidence>
<sequence>MTVQPTGAALVREAARLARTVAAGRATHEDAEQLVALGTWLAHRTSATWSARRQQRPDLDAPAAINLMNAVGNAAVISTAGQIRAALAERPGMAPLDYLTSLNLATLPAWPLPDDDEAEIVVYRRGATGFGRLWAAVGSGDDAEIDRAIAKATEFAGHGPSEFWARGLGD</sequence>
<organism evidence="1 2">
    <name type="scientific">Streptomyces stramineus</name>
    <dbReference type="NCBI Taxonomy" id="173861"/>
    <lineage>
        <taxon>Bacteria</taxon>
        <taxon>Bacillati</taxon>
        <taxon>Actinomycetota</taxon>
        <taxon>Actinomycetes</taxon>
        <taxon>Kitasatosporales</taxon>
        <taxon>Streptomycetaceae</taxon>
        <taxon>Streptomyces</taxon>
    </lineage>
</organism>
<reference evidence="1 2" key="1">
    <citation type="journal article" date="2019" name="Int. J. Syst. Evol. Microbiol.">
        <title>The Global Catalogue of Microorganisms (GCM) 10K type strain sequencing project: providing services to taxonomists for standard genome sequencing and annotation.</title>
        <authorList>
            <consortium name="The Broad Institute Genomics Platform"/>
            <consortium name="The Broad Institute Genome Sequencing Center for Infectious Disease"/>
            <person name="Wu L."/>
            <person name="Ma J."/>
        </authorList>
    </citation>
    <scope>NUCLEOTIDE SEQUENCE [LARGE SCALE GENOMIC DNA]</scope>
    <source>
        <strain evidence="1 2">JCM 10649</strain>
    </source>
</reference>
<keyword evidence="2" id="KW-1185">Reference proteome</keyword>